<protein>
    <recommendedName>
        <fullName evidence="9">ZP domain-containing protein</fullName>
    </recommendedName>
</protein>
<feature type="domain" description="EGF-like" evidence="5">
    <location>
        <begin position="91"/>
        <end position="122"/>
    </location>
</feature>
<dbReference type="SMART" id="SM00181">
    <property type="entry name" value="EGF"/>
    <property type="match status" value="2"/>
</dbReference>
<dbReference type="PANTHER" id="PTHR11576">
    <property type="entry name" value="ZONA PELLUCIDA SPERM-BINDING PROTEIN 3"/>
    <property type="match status" value="1"/>
</dbReference>
<dbReference type="KEGG" id="spu:105436499"/>
<evidence type="ECO:0000313" key="7">
    <source>
        <dbReference type="EnsemblMetazoa" id="XP_030833508"/>
    </source>
</evidence>
<comment type="caution">
    <text evidence="2">Lacks conserved residue(s) required for the propagation of feature annotation.</text>
</comment>
<dbReference type="Proteomes" id="UP000007110">
    <property type="component" value="Unassembled WGS sequence"/>
</dbReference>
<keyword evidence="1 2" id="KW-1015">Disulfide bond</keyword>
<evidence type="ECO:0000256" key="4">
    <source>
        <dbReference type="SAM" id="Phobius"/>
    </source>
</evidence>
<dbReference type="GeneID" id="105436499"/>
<dbReference type="Pfam" id="PF23344">
    <property type="entry name" value="ZP-N"/>
    <property type="match status" value="1"/>
</dbReference>
<evidence type="ECO:0000256" key="3">
    <source>
        <dbReference type="SAM" id="MobiDB-lite"/>
    </source>
</evidence>
<reference evidence="8" key="1">
    <citation type="submission" date="2015-02" db="EMBL/GenBank/DDBJ databases">
        <title>Genome sequencing for Strongylocentrotus purpuratus.</title>
        <authorList>
            <person name="Murali S."/>
            <person name="Liu Y."/>
            <person name="Vee V."/>
            <person name="English A."/>
            <person name="Wang M."/>
            <person name="Skinner E."/>
            <person name="Han Y."/>
            <person name="Muzny D.M."/>
            <person name="Worley K.C."/>
            <person name="Gibbs R.A."/>
        </authorList>
    </citation>
    <scope>NUCLEOTIDE SEQUENCE</scope>
</reference>
<dbReference type="InParanoid" id="A0A7M7NAL3"/>
<keyword evidence="4" id="KW-0812">Transmembrane</keyword>
<feature type="disulfide bond" evidence="2">
    <location>
        <begin position="112"/>
        <end position="121"/>
    </location>
</feature>
<dbReference type="Gene3D" id="2.60.40.4100">
    <property type="entry name" value="Zona pellucida, ZP-C domain"/>
    <property type="match status" value="1"/>
</dbReference>
<feature type="domain" description="ZP" evidence="6">
    <location>
        <begin position="129"/>
        <end position="380"/>
    </location>
</feature>
<dbReference type="InterPro" id="IPR055355">
    <property type="entry name" value="ZP-C"/>
</dbReference>
<dbReference type="OrthoDB" id="2015116at2759"/>
<feature type="transmembrane region" description="Helical" evidence="4">
    <location>
        <begin position="425"/>
        <end position="446"/>
    </location>
</feature>
<evidence type="ECO:0000259" key="5">
    <source>
        <dbReference type="PROSITE" id="PS50026"/>
    </source>
</evidence>
<keyword evidence="4" id="KW-1133">Transmembrane helix</keyword>
<evidence type="ECO:0000256" key="1">
    <source>
        <dbReference type="ARBA" id="ARBA00023157"/>
    </source>
</evidence>
<dbReference type="PROSITE" id="PS01186">
    <property type="entry name" value="EGF_2"/>
    <property type="match status" value="1"/>
</dbReference>
<evidence type="ECO:0000313" key="8">
    <source>
        <dbReference type="Proteomes" id="UP000007110"/>
    </source>
</evidence>
<keyword evidence="2" id="KW-0245">EGF-like domain</keyword>
<dbReference type="InterPro" id="IPR055356">
    <property type="entry name" value="ZP-N"/>
</dbReference>
<dbReference type="InterPro" id="IPR000742">
    <property type="entry name" value="EGF"/>
</dbReference>
<proteinExistence type="predicted"/>
<dbReference type="CDD" id="cd00054">
    <property type="entry name" value="EGF_CA"/>
    <property type="match status" value="1"/>
</dbReference>
<evidence type="ECO:0008006" key="9">
    <source>
        <dbReference type="Google" id="ProtNLM"/>
    </source>
</evidence>
<dbReference type="Pfam" id="PF00100">
    <property type="entry name" value="Zona_pellucida"/>
    <property type="match status" value="1"/>
</dbReference>
<dbReference type="InterPro" id="IPR042235">
    <property type="entry name" value="ZP-C_dom"/>
</dbReference>
<dbReference type="PROSITE" id="PS50026">
    <property type="entry name" value="EGF_3"/>
    <property type="match status" value="1"/>
</dbReference>
<evidence type="ECO:0000256" key="2">
    <source>
        <dbReference type="PROSITE-ProRule" id="PRU00076"/>
    </source>
</evidence>
<name>A0A7M7NAL3_STRPU</name>
<dbReference type="PANTHER" id="PTHR11576:SF22">
    <property type="entry name" value="ONCOPROTEIN INDUCED TRANSCRIPT 3"/>
    <property type="match status" value="1"/>
</dbReference>
<dbReference type="EnsemblMetazoa" id="XM_030977648">
    <property type="protein sequence ID" value="XP_030833508"/>
    <property type="gene ID" value="LOC105436499"/>
</dbReference>
<reference evidence="7" key="2">
    <citation type="submission" date="2021-01" db="UniProtKB">
        <authorList>
            <consortium name="EnsemblMetazoa"/>
        </authorList>
    </citation>
    <scope>IDENTIFICATION</scope>
</reference>
<dbReference type="RefSeq" id="XP_030833508.1">
    <property type="nucleotide sequence ID" value="XM_030977648.1"/>
</dbReference>
<evidence type="ECO:0000259" key="6">
    <source>
        <dbReference type="PROSITE" id="PS51034"/>
    </source>
</evidence>
<organism evidence="7 8">
    <name type="scientific">Strongylocentrotus purpuratus</name>
    <name type="common">Purple sea urchin</name>
    <dbReference type="NCBI Taxonomy" id="7668"/>
    <lineage>
        <taxon>Eukaryota</taxon>
        <taxon>Metazoa</taxon>
        <taxon>Echinodermata</taxon>
        <taxon>Eleutherozoa</taxon>
        <taxon>Echinozoa</taxon>
        <taxon>Echinoidea</taxon>
        <taxon>Euechinoidea</taxon>
        <taxon>Echinacea</taxon>
        <taxon>Camarodonta</taxon>
        <taxon>Echinidea</taxon>
        <taxon>Strongylocentrotidae</taxon>
        <taxon>Strongylocentrotus</taxon>
    </lineage>
</organism>
<dbReference type="Gene3D" id="2.60.40.3210">
    <property type="entry name" value="Zona pellucida, ZP-N domain"/>
    <property type="match status" value="1"/>
</dbReference>
<keyword evidence="8" id="KW-1185">Reference proteome</keyword>
<feature type="region of interest" description="Disordered" evidence="3">
    <location>
        <begin position="376"/>
        <end position="397"/>
    </location>
</feature>
<dbReference type="InterPro" id="IPR001507">
    <property type="entry name" value="ZP_dom"/>
</dbReference>
<dbReference type="SMART" id="SM00241">
    <property type="entry name" value="ZP"/>
    <property type="match status" value="1"/>
</dbReference>
<accession>A0A7M7NAL3</accession>
<dbReference type="PROSITE" id="PS00022">
    <property type="entry name" value="EGF_1"/>
    <property type="match status" value="1"/>
</dbReference>
<sequence>MIIITIIFIIFIKAGIYYRSASMNPNLVLTLADLVTGSNYGVQGSWLFEVSETFREIGKVLCEPTNPCLNEGTCENDTCVCAEGFSGNFCHLDGCDNRCLNGESCEQGNCTCPAGFGGDFCQDKLTFVECGSTSMTVNIDERLVPGEASAVHFKDRSCSGVKNDSTNEITLTTEYNQCGTIIEEDNTTITFVNVITYAKPGSDDDTVITREYHMQVKVACCLEKEAIISGSFRPQLGEVSFSDKGSGDFSLSLQRFLTNAFVELNSDATTVLQGDDLYFAVTLESVSGLIGMFIDRCWATTTQDMDSAGQHSLIAQGCPDEYTVKVYPLIELNEERFSFKAFAFVGDYTEVYIHCSVKVCGAVEAQLLRDAECPADIEPPTTSRKRRSSSVMSTQTISNGPIRIRRSTSDMATNVTTDLASFNPFAMLLLGMIATLVAMAILMGVVKLARFKPDISYQQVPIESMEGI</sequence>
<feature type="disulfide bond" evidence="2">
    <location>
        <begin position="95"/>
        <end position="105"/>
    </location>
</feature>
<dbReference type="Gene3D" id="2.10.25.10">
    <property type="entry name" value="Laminin"/>
    <property type="match status" value="1"/>
</dbReference>
<keyword evidence="4" id="KW-0472">Membrane</keyword>
<dbReference type="AlphaFoldDB" id="A0A7M7NAL3"/>
<dbReference type="PROSITE" id="PS51034">
    <property type="entry name" value="ZP_2"/>
    <property type="match status" value="1"/>
</dbReference>